<accession>A0AAN9EFK2</accession>
<comment type="caution">
    <text evidence="1">The sequence shown here is derived from an EMBL/GenBank/DDBJ whole genome shotgun (WGS) entry which is preliminary data.</text>
</comment>
<gene>
    <name evidence="1" type="ORF">RIF29_29471</name>
</gene>
<sequence length="100" mass="11588">MERNSNLYRHRNLVTGLCDIYKEQQSDEDENYLLVESECVCRKLNVYHALDESTKNLAKMKSKEAERKHKPRRAIVLELGNPSMKAFDATKSNFSFASCT</sequence>
<dbReference type="AlphaFoldDB" id="A0AAN9EFK2"/>
<dbReference type="PANTHER" id="PTHR38372">
    <property type="entry name" value="DENTIN SIALOPHOSPHOPROTEIN-LIKE PROTEIN"/>
    <property type="match status" value="1"/>
</dbReference>
<reference evidence="1 2" key="1">
    <citation type="submission" date="2024-01" db="EMBL/GenBank/DDBJ databases">
        <title>The genomes of 5 underutilized Papilionoideae crops provide insights into root nodulation and disease resistanc.</title>
        <authorList>
            <person name="Yuan L."/>
        </authorList>
    </citation>
    <scope>NUCLEOTIDE SEQUENCE [LARGE SCALE GENOMIC DNA]</scope>
    <source>
        <strain evidence="1">ZHUSHIDOU_FW_LH</strain>
        <tissue evidence="1">Leaf</tissue>
    </source>
</reference>
<dbReference type="EMBL" id="JAYWIO010000006">
    <property type="protein sequence ID" value="KAK7256039.1"/>
    <property type="molecule type" value="Genomic_DNA"/>
</dbReference>
<name>A0AAN9EFK2_CROPI</name>
<organism evidence="1 2">
    <name type="scientific">Crotalaria pallida</name>
    <name type="common">Smooth rattlebox</name>
    <name type="synonym">Crotalaria striata</name>
    <dbReference type="NCBI Taxonomy" id="3830"/>
    <lineage>
        <taxon>Eukaryota</taxon>
        <taxon>Viridiplantae</taxon>
        <taxon>Streptophyta</taxon>
        <taxon>Embryophyta</taxon>
        <taxon>Tracheophyta</taxon>
        <taxon>Spermatophyta</taxon>
        <taxon>Magnoliopsida</taxon>
        <taxon>eudicotyledons</taxon>
        <taxon>Gunneridae</taxon>
        <taxon>Pentapetalae</taxon>
        <taxon>rosids</taxon>
        <taxon>fabids</taxon>
        <taxon>Fabales</taxon>
        <taxon>Fabaceae</taxon>
        <taxon>Papilionoideae</taxon>
        <taxon>50 kb inversion clade</taxon>
        <taxon>genistoids sensu lato</taxon>
        <taxon>core genistoids</taxon>
        <taxon>Crotalarieae</taxon>
        <taxon>Crotalaria</taxon>
    </lineage>
</organism>
<dbReference type="PANTHER" id="PTHR38372:SF2">
    <property type="entry name" value="DENTIN SIALOPHOSPHOPROTEIN-LIKE PROTEIN"/>
    <property type="match status" value="1"/>
</dbReference>
<keyword evidence="2" id="KW-1185">Reference proteome</keyword>
<dbReference type="Proteomes" id="UP001372338">
    <property type="component" value="Unassembled WGS sequence"/>
</dbReference>
<evidence type="ECO:0000313" key="2">
    <source>
        <dbReference type="Proteomes" id="UP001372338"/>
    </source>
</evidence>
<evidence type="ECO:0000313" key="1">
    <source>
        <dbReference type="EMBL" id="KAK7256039.1"/>
    </source>
</evidence>
<proteinExistence type="predicted"/>
<protein>
    <submittedName>
        <fullName evidence="1">Uncharacterized protein</fullName>
    </submittedName>
</protein>